<keyword evidence="3" id="KW-1185">Reference proteome</keyword>
<accession>A0A4U6VNR4</accession>
<feature type="chain" id="PRO_5033452641" evidence="1">
    <location>
        <begin position="32"/>
        <end position="86"/>
    </location>
</feature>
<dbReference type="EMBL" id="CM016553">
    <property type="protein sequence ID" value="TKW30344.1"/>
    <property type="molecule type" value="Genomic_DNA"/>
</dbReference>
<reference evidence="2 3" key="1">
    <citation type="submission" date="2019-03" db="EMBL/GenBank/DDBJ databases">
        <title>WGS assembly of Setaria viridis.</title>
        <authorList>
            <person name="Huang P."/>
            <person name="Jenkins J."/>
            <person name="Grimwood J."/>
            <person name="Barry K."/>
            <person name="Healey A."/>
            <person name="Mamidi S."/>
            <person name="Sreedasyam A."/>
            <person name="Shu S."/>
            <person name="Feldman M."/>
            <person name="Wu J."/>
            <person name="Yu Y."/>
            <person name="Chen C."/>
            <person name="Johnson J."/>
            <person name="Rokhsar D."/>
            <person name="Baxter I."/>
            <person name="Schmutz J."/>
            <person name="Brutnell T."/>
            <person name="Kellogg E."/>
        </authorList>
    </citation>
    <scope>NUCLEOTIDE SEQUENCE [LARGE SCALE GENOMIC DNA]</scope>
    <source>
        <strain evidence="3">cv. A10</strain>
    </source>
</reference>
<keyword evidence="1" id="KW-0732">Signal</keyword>
<dbReference type="Gramene" id="TKW30345">
    <property type="protein sequence ID" value="TKW30345"/>
    <property type="gene ID" value="SEVIR_2G030150v2"/>
</dbReference>
<gene>
    <name evidence="2" type="ORF">SEVIR_2G030150v2</name>
</gene>
<organism evidence="2 3">
    <name type="scientific">Setaria viridis</name>
    <name type="common">Green bristlegrass</name>
    <name type="synonym">Setaria italica subsp. viridis</name>
    <dbReference type="NCBI Taxonomy" id="4556"/>
    <lineage>
        <taxon>Eukaryota</taxon>
        <taxon>Viridiplantae</taxon>
        <taxon>Streptophyta</taxon>
        <taxon>Embryophyta</taxon>
        <taxon>Tracheophyta</taxon>
        <taxon>Spermatophyta</taxon>
        <taxon>Magnoliopsida</taxon>
        <taxon>Liliopsida</taxon>
        <taxon>Poales</taxon>
        <taxon>Poaceae</taxon>
        <taxon>PACMAD clade</taxon>
        <taxon>Panicoideae</taxon>
        <taxon>Panicodae</taxon>
        <taxon>Paniceae</taxon>
        <taxon>Cenchrinae</taxon>
        <taxon>Setaria</taxon>
    </lineage>
</organism>
<protein>
    <submittedName>
        <fullName evidence="2">Uncharacterized protein</fullName>
    </submittedName>
</protein>
<evidence type="ECO:0000313" key="2">
    <source>
        <dbReference type="EMBL" id="TKW30344.1"/>
    </source>
</evidence>
<dbReference type="EMBL" id="CM016553">
    <property type="protein sequence ID" value="TKW30345.1"/>
    <property type="molecule type" value="Genomic_DNA"/>
</dbReference>
<name>A0A4U6VNR4_SETVI</name>
<dbReference type="AlphaFoldDB" id="A0A4U6VNR4"/>
<sequence>MESAKKQAVGAVTVVMLMVVLQLMTAPSAMALAHKPHSSHILVSKLGMRRLLFCTQPLGTSCTSVTQCPQGVLVACINGKCMACDL</sequence>
<dbReference type="Proteomes" id="UP000298652">
    <property type="component" value="Chromosome 2"/>
</dbReference>
<dbReference type="Gramene" id="TKW30344">
    <property type="protein sequence ID" value="TKW30344"/>
    <property type="gene ID" value="SEVIR_2G030150v2"/>
</dbReference>
<proteinExistence type="predicted"/>
<evidence type="ECO:0000256" key="1">
    <source>
        <dbReference type="SAM" id="SignalP"/>
    </source>
</evidence>
<feature type="signal peptide" evidence="1">
    <location>
        <begin position="1"/>
        <end position="31"/>
    </location>
</feature>
<evidence type="ECO:0000313" key="3">
    <source>
        <dbReference type="Proteomes" id="UP000298652"/>
    </source>
</evidence>